<sequence>MSLIMFSKLHSHQNPITLSEPAKHFKTQQGLAYTPSQMNELRNKGIPISNMMVSETLFVDGDLTGSMEYDPVLARGINEIDAWNMECEAKKNLLRGHKQDVESFES</sequence>
<accession>A0A8F5XPK8</accession>
<protein>
    <submittedName>
        <fullName evidence="1">Uncharacterized protein</fullName>
    </submittedName>
</protein>
<proteinExistence type="predicted"/>
<dbReference type="EMBL" id="MZ089799">
    <property type="protein sequence ID" value="QXP45097.1"/>
    <property type="molecule type" value="Genomic_DNA"/>
</dbReference>
<reference evidence="1" key="1">
    <citation type="submission" date="2021-04" db="EMBL/GenBank/DDBJ databases">
        <title>Genomes of microviruses identified in yellow-bellied marmot fecal samples.</title>
        <authorList>
            <person name="Varsani A."/>
            <person name="Kraberger S."/>
            <person name="Chatterjee A."/>
            <person name="Richet C."/>
            <person name="Fontenele R.S."/>
            <person name="Schmidlin K."/>
            <person name="Blumstein D.T."/>
        </authorList>
    </citation>
    <scope>NUCLEOTIDE SEQUENCE</scope>
    <source>
        <strain evidence="1">Mar53</strain>
    </source>
</reference>
<name>A0A8F5XPK8_9VIRU</name>
<evidence type="ECO:0000313" key="1">
    <source>
        <dbReference type="EMBL" id="QXP45097.1"/>
    </source>
</evidence>
<organism evidence="1">
    <name type="scientific">Microvirus mar53</name>
    <dbReference type="NCBI Taxonomy" id="2851189"/>
    <lineage>
        <taxon>Viruses</taxon>
        <taxon>Monodnaviria</taxon>
        <taxon>Sangervirae</taxon>
        <taxon>Phixviricota</taxon>
        <taxon>Malgrandaviricetes</taxon>
        <taxon>Petitvirales</taxon>
        <taxon>Microviridae</taxon>
    </lineage>
</organism>